<feature type="compositionally biased region" description="Basic and acidic residues" evidence="1">
    <location>
        <begin position="1"/>
        <end position="11"/>
    </location>
</feature>
<keyword evidence="2" id="KW-0472">Membrane</keyword>
<keyword evidence="2" id="KW-0812">Transmembrane</keyword>
<evidence type="ECO:0000256" key="1">
    <source>
        <dbReference type="SAM" id="MobiDB-lite"/>
    </source>
</evidence>
<dbReference type="RefSeq" id="WP_310928321.1">
    <property type="nucleotide sequence ID" value="NZ_JAMQOQ010000002.1"/>
</dbReference>
<feature type="transmembrane region" description="Helical" evidence="2">
    <location>
        <begin position="46"/>
        <end position="65"/>
    </location>
</feature>
<accession>A0ABU2G135</accession>
<sequence>MQRTDEEERSATEFAADSDLDGWSGAADASGASPESSAGGSRLGRLFAPKAFLGVLLASFAAAVLGNGIPLVGLFGGLLGLLAVGFGVGLLSERRRYLEVGAAGALVSGLLLVASTMFSFFAPFAIDLVAQYGPAIAGAGAGAGLLASVLGHYLGRDLRDGLTREV</sequence>
<feature type="transmembrane region" description="Helical" evidence="2">
    <location>
        <begin position="103"/>
        <end position="126"/>
    </location>
</feature>
<feature type="transmembrane region" description="Helical" evidence="2">
    <location>
        <begin position="132"/>
        <end position="154"/>
    </location>
</feature>
<comment type="caution">
    <text evidence="3">The sequence shown here is derived from an EMBL/GenBank/DDBJ whole genome shotgun (WGS) entry which is preliminary data.</text>
</comment>
<evidence type="ECO:0000313" key="4">
    <source>
        <dbReference type="Proteomes" id="UP001254813"/>
    </source>
</evidence>
<dbReference type="EMBL" id="JAMQOQ010000002">
    <property type="protein sequence ID" value="MDS0294492.1"/>
    <property type="molecule type" value="Genomic_DNA"/>
</dbReference>
<gene>
    <name evidence="3" type="ORF">NDI79_09940</name>
</gene>
<feature type="compositionally biased region" description="Low complexity" evidence="1">
    <location>
        <begin position="15"/>
        <end position="39"/>
    </location>
</feature>
<evidence type="ECO:0000256" key="2">
    <source>
        <dbReference type="SAM" id="Phobius"/>
    </source>
</evidence>
<reference evidence="3 4" key="1">
    <citation type="submission" date="2022-06" db="EMBL/GenBank/DDBJ databases">
        <title>Halogeometricum sp. a new haloarchaeum isolate from saline soil.</title>
        <authorList>
            <person name="Strakova D."/>
            <person name="Galisteo C."/>
            <person name="Sanchez-Porro C."/>
            <person name="Ventosa A."/>
        </authorList>
    </citation>
    <scope>NUCLEOTIDE SEQUENCE [LARGE SCALE GENOMIC DNA]</scope>
    <source>
        <strain evidence="4">S3BR25-2</strain>
    </source>
</reference>
<feature type="transmembrane region" description="Helical" evidence="2">
    <location>
        <begin position="71"/>
        <end position="91"/>
    </location>
</feature>
<feature type="region of interest" description="Disordered" evidence="1">
    <location>
        <begin position="1"/>
        <end position="39"/>
    </location>
</feature>
<name>A0ABU2G135_9EURY</name>
<proteinExistence type="predicted"/>
<keyword evidence="4" id="KW-1185">Reference proteome</keyword>
<evidence type="ECO:0000313" key="3">
    <source>
        <dbReference type="EMBL" id="MDS0294492.1"/>
    </source>
</evidence>
<protein>
    <submittedName>
        <fullName evidence="3">Uncharacterized protein</fullName>
    </submittedName>
</protein>
<organism evidence="3 4">
    <name type="scientific">Halogeometricum luteum</name>
    <dbReference type="NCBI Taxonomy" id="2950537"/>
    <lineage>
        <taxon>Archaea</taxon>
        <taxon>Methanobacteriati</taxon>
        <taxon>Methanobacteriota</taxon>
        <taxon>Stenosarchaea group</taxon>
        <taxon>Halobacteria</taxon>
        <taxon>Halobacteriales</taxon>
        <taxon>Haloferacaceae</taxon>
        <taxon>Halogeometricum</taxon>
    </lineage>
</organism>
<dbReference type="Proteomes" id="UP001254813">
    <property type="component" value="Unassembled WGS sequence"/>
</dbReference>
<keyword evidence="2" id="KW-1133">Transmembrane helix</keyword>